<dbReference type="RefSeq" id="WP_345919408.1">
    <property type="nucleotide sequence ID" value="NZ_JBDIVE010000004.1"/>
</dbReference>
<feature type="transmembrane region" description="Helical" evidence="1">
    <location>
        <begin position="155"/>
        <end position="176"/>
    </location>
</feature>
<keyword evidence="3" id="KW-1185">Reference proteome</keyword>
<evidence type="ECO:0000256" key="1">
    <source>
        <dbReference type="SAM" id="Phobius"/>
    </source>
</evidence>
<keyword evidence="1" id="KW-1133">Transmembrane helix</keyword>
<evidence type="ECO:0000313" key="3">
    <source>
        <dbReference type="Proteomes" id="UP001410394"/>
    </source>
</evidence>
<keyword evidence="1" id="KW-0812">Transmembrane</keyword>
<feature type="transmembrane region" description="Helical" evidence="1">
    <location>
        <begin position="33"/>
        <end position="52"/>
    </location>
</feature>
<evidence type="ECO:0000313" key="2">
    <source>
        <dbReference type="EMBL" id="MEN3068637.1"/>
    </source>
</evidence>
<comment type="caution">
    <text evidence="2">The sequence shown here is derived from an EMBL/GenBank/DDBJ whole genome shotgun (WGS) entry which is preliminary data.</text>
</comment>
<gene>
    <name evidence="2" type="ORF">ABDB84_09120</name>
</gene>
<sequence>MKIKPSLTPSDNAYIGQVLMELAKCISEGLSKFSGWLLIGYAAILGALLANLDSATKFLAPGTLSRLALLFSVVVLLNLLQRYSAAVVSSSAEVGKKVKEQPIPQNMDIVLFLTELEYATLWPARLMVRRSNRKILAGDLAAGGRLLSTFAQIEAWLVFAQVLVSIAATLVLAYGLRG</sequence>
<keyword evidence="1" id="KW-0472">Membrane</keyword>
<feature type="transmembrane region" description="Helical" evidence="1">
    <location>
        <begin position="58"/>
        <end position="80"/>
    </location>
</feature>
<dbReference type="Proteomes" id="UP001410394">
    <property type="component" value="Unassembled WGS sequence"/>
</dbReference>
<protein>
    <submittedName>
        <fullName evidence="2">Uncharacterized protein</fullName>
    </submittedName>
</protein>
<accession>A0ABU9YY75</accession>
<organism evidence="2 3">
    <name type="scientific">Uliginosibacterium sediminicola</name>
    <dbReference type="NCBI Taxonomy" id="2024550"/>
    <lineage>
        <taxon>Bacteria</taxon>
        <taxon>Pseudomonadati</taxon>
        <taxon>Pseudomonadota</taxon>
        <taxon>Betaproteobacteria</taxon>
        <taxon>Rhodocyclales</taxon>
        <taxon>Zoogloeaceae</taxon>
        <taxon>Uliginosibacterium</taxon>
    </lineage>
</organism>
<proteinExistence type="predicted"/>
<reference evidence="2 3" key="1">
    <citation type="journal article" date="2018" name="Int. J. Syst. Evol. Microbiol.">
        <title>Uliginosibacterium sediminicola sp. nov., isolated from freshwater sediment.</title>
        <authorList>
            <person name="Hwang W.M."/>
            <person name="Kim S.M."/>
            <person name="Kang K."/>
            <person name="Ahn T.Y."/>
        </authorList>
    </citation>
    <scope>NUCLEOTIDE SEQUENCE [LARGE SCALE GENOMIC DNA]</scope>
    <source>
        <strain evidence="2 3">M1-21</strain>
    </source>
</reference>
<dbReference type="EMBL" id="JBDIVE010000004">
    <property type="protein sequence ID" value="MEN3068637.1"/>
    <property type="molecule type" value="Genomic_DNA"/>
</dbReference>
<name>A0ABU9YY75_9RHOO</name>